<evidence type="ECO:0000313" key="3">
    <source>
        <dbReference type="EMBL" id="MFB9558344.1"/>
    </source>
</evidence>
<evidence type="ECO:0000259" key="2">
    <source>
        <dbReference type="Pfam" id="PF01471"/>
    </source>
</evidence>
<dbReference type="InterPro" id="IPR002477">
    <property type="entry name" value="Peptidoglycan-bd-like"/>
</dbReference>
<dbReference type="SUPFAM" id="SSF47090">
    <property type="entry name" value="PGBD-like"/>
    <property type="match status" value="1"/>
</dbReference>
<reference evidence="3 4" key="1">
    <citation type="submission" date="2024-09" db="EMBL/GenBank/DDBJ databases">
        <authorList>
            <person name="Sun Q."/>
            <person name="Mori K."/>
        </authorList>
    </citation>
    <scope>NUCLEOTIDE SEQUENCE [LARGE SCALE GENOMIC DNA]</scope>
    <source>
        <strain evidence="3 4">JCM 4414</strain>
    </source>
</reference>
<dbReference type="Proteomes" id="UP001589716">
    <property type="component" value="Unassembled WGS sequence"/>
</dbReference>
<evidence type="ECO:0000256" key="1">
    <source>
        <dbReference type="SAM" id="SignalP"/>
    </source>
</evidence>
<dbReference type="Gene3D" id="1.10.101.10">
    <property type="entry name" value="PGBD-like superfamily/PGBD"/>
    <property type="match status" value="1"/>
</dbReference>
<feature type="domain" description="Peptidoglycan binding-like" evidence="2">
    <location>
        <begin position="71"/>
        <end position="117"/>
    </location>
</feature>
<keyword evidence="1" id="KW-0732">Signal</keyword>
<feature type="signal peptide" evidence="1">
    <location>
        <begin position="1"/>
        <end position="30"/>
    </location>
</feature>
<dbReference type="Pfam" id="PF01471">
    <property type="entry name" value="PG_binding_1"/>
    <property type="match status" value="1"/>
</dbReference>
<dbReference type="InterPro" id="IPR036366">
    <property type="entry name" value="PGBDSf"/>
</dbReference>
<evidence type="ECO:0000313" key="4">
    <source>
        <dbReference type="Proteomes" id="UP001589716"/>
    </source>
</evidence>
<gene>
    <name evidence="3" type="ORF">ACFFTP_29675</name>
</gene>
<keyword evidence="4" id="KW-1185">Reference proteome</keyword>
<name>A0ABV5QZB9_9ACTN</name>
<comment type="caution">
    <text evidence="3">The sequence shown here is derived from an EMBL/GenBank/DDBJ whole genome shotgun (WGS) entry which is preliminary data.</text>
</comment>
<dbReference type="InterPro" id="IPR036365">
    <property type="entry name" value="PGBD-like_sf"/>
</dbReference>
<dbReference type="EMBL" id="JBHMCT010000020">
    <property type="protein sequence ID" value="MFB9558344.1"/>
    <property type="molecule type" value="Genomic_DNA"/>
</dbReference>
<sequence>MTAWKRVRAAGGVAVAVTAAVLVGASPAAASGDYSGLAFVRGGSGFSDDWNDEGILSTSRHASSNATCLWQKILWADGHLAWNEIDGAFGDRTKQATIAWQRAYVGSADGVVGKDTFGKAGQWLKDTDGNGSVDTYQGSGGRSFAVSRDGDGDYTFYDRNGDKRVAGYNYETCG</sequence>
<feature type="chain" id="PRO_5046987739" evidence="1">
    <location>
        <begin position="31"/>
        <end position="174"/>
    </location>
</feature>
<organism evidence="3 4">
    <name type="scientific">Streptomyces roseoviridis</name>
    <dbReference type="NCBI Taxonomy" id="67361"/>
    <lineage>
        <taxon>Bacteria</taxon>
        <taxon>Bacillati</taxon>
        <taxon>Actinomycetota</taxon>
        <taxon>Actinomycetes</taxon>
        <taxon>Kitasatosporales</taxon>
        <taxon>Streptomycetaceae</taxon>
        <taxon>Streptomyces</taxon>
    </lineage>
</organism>
<dbReference type="RefSeq" id="WP_345483633.1">
    <property type="nucleotide sequence ID" value="NZ_BAAAWU010000001.1"/>
</dbReference>
<protein>
    <submittedName>
        <fullName evidence="3">Peptidoglycan-binding domain-containing protein</fullName>
    </submittedName>
</protein>
<proteinExistence type="predicted"/>
<accession>A0ABV5QZB9</accession>